<feature type="compositionally biased region" description="Low complexity" evidence="3">
    <location>
        <begin position="1083"/>
        <end position="1093"/>
    </location>
</feature>
<feature type="region of interest" description="Disordered" evidence="3">
    <location>
        <begin position="1076"/>
        <end position="1118"/>
    </location>
</feature>
<proteinExistence type="inferred from homology"/>
<comment type="function">
    <text evidence="1">Involved in endocytosis.</text>
</comment>
<comment type="similarity">
    <text evidence="2">Belongs to the YPP1 family.</text>
</comment>
<evidence type="ECO:0008006" key="6">
    <source>
        <dbReference type="Google" id="ProtNLM"/>
    </source>
</evidence>
<dbReference type="InterPro" id="IPR019734">
    <property type="entry name" value="TPR_rpt"/>
</dbReference>
<name>A0A1Y2A5R7_9PLEO</name>
<accession>A0A1Y2A5R7</accession>
<comment type="caution">
    <text evidence="4">The sequence shown here is derived from an EMBL/GenBank/DDBJ whole genome shotgun (WGS) entry which is preliminary data.</text>
</comment>
<dbReference type="InterPro" id="IPR011990">
    <property type="entry name" value="TPR-like_helical_dom_sf"/>
</dbReference>
<dbReference type="OrthoDB" id="29013at2759"/>
<dbReference type="SMART" id="SM00028">
    <property type="entry name" value="TPR"/>
    <property type="match status" value="5"/>
</dbReference>
<feature type="compositionally biased region" description="Basic and acidic residues" evidence="3">
    <location>
        <begin position="886"/>
        <end position="895"/>
    </location>
</feature>
<feature type="compositionally biased region" description="Low complexity" evidence="3">
    <location>
        <begin position="767"/>
        <end position="784"/>
    </location>
</feature>
<dbReference type="Proteomes" id="UP000193144">
    <property type="component" value="Unassembled WGS sequence"/>
</dbReference>
<gene>
    <name evidence="4" type="ORF">BCR34DRAFT_555302</name>
</gene>
<dbReference type="SUPFAM" id="SSF48452">
    <property type="entry name" value="TPR-like"/>
    <property type="match status" value="1"/>
</dbReference>
<organism evidence="4 5">
    <name type="scientific">Clohesyomyces aquaticus</name>
    <dbReference type="NCBI Taxonomy" id="1231657"/>
    <lineage>
        <taxon>Eukaryota</taxon>
        <taxon>Fungi</taxon>
        <taxon>Dikarya</taxon>
        <taxon>Ascomycota</taxon>
        <taxon>Pezizomycotina</taxon>
        <taxon>Dothideomycetes</taxon>
        <taxon>Pleosporomycetidae</taxon>
        <taxon>Pleosporales</taxon>
        <taxon>Lindgomycetaceae</taxon>
        <taxon>Clohesyomyces</taxon>
    </lineage>
</organism>
<feature type="compositionally biased region" description="Pro residues" evidence="3">
    <location>
        <begin position="906"/>
        <end position="917"/>
    </location>
</feature>
<feature type="compositionally biased region" description="Polar residues" evidence="3">
    <location>
        <begin position="279"/>
        <end position="298"/>
    </location>
</feature>
<feature type="region of interest" description="Disordered" evidence="3">
    <location>
        <begin position="754"/>
        <end position="937"/>
    </location>
</feature>
<feature type="region of interest" description="Disordered" evidence="3">
    <location>
        <begin position="276"/>
        <end position="299"/>
    </location>
</feature>
<keyword evidence="5" id="KW-1185">Reference proteome</keyword>
<dbReference type="STRING" id="1231657.A0A1Y2A5R7"/>
<reference evidence="4 5" key="1">
    <citation type="submission" date="2016-07" db="EMBL/GenBank/DDBJ databases">
        <title>Pervasive Adenine N6-methylation of Active Genes in Fungi.</title>
        <authorList>
            <consortium name="DOE Joint Genome Institute"/>
            <person name="Mondo S.J."/>
            <person name="Dannebaum R.O."/>
            <person name="Kuo R.C."/>
            <person name="Labutti K."/>
            <person name="Haridas S."/>
            <person name="Kuo A."/>
            <person name="Salamov A."/>
            <person name="Ahrendt S.R."/>
            <person name="Lipzen A."/>
            <person name="Sullivan W."/>
            <person name="Andreopoulos W.B."/>
            <person name="Clum A."/>
            <person name="Lindquist E."/>
            <person name="Daum C."/>
            <person name="Ramamoorthy G.K."/>
            <person name="Gryganskyi A."/>
            <person name="Culley D."/>
            <person name="Magnuson J.K."/>
            <person name="James T.Y."/>
            <person name="O'Malley M.A."/>
            <person name="Stajich J.E."/>
            <person name="Spatafora J.W."/>
            <person name="Visel A."/>
            <person name="Grigoriev I.V."/>
        </authorList>
    </citation>
    <scope>NUCLEOTIDE SEQUENCE [LARGE SCALE GENOMIC DNA]</scope>
    <source>
        <strain evidence="4 5">CBS 115471</strain>
    </source>
</reference>
<dbReference type="PANTHER" id="PTHR23083:SF464">
    <property type="entry name" value="TETRATRICOPEPTIDE REPEAT DOMAIN 7, ISOFORM A"/>
    <property type="match status" value="1"/>
</dbReference>
<evidence type="ECO:0000256" key="3">
    <source>
        <dbReference type="SAM" id="MobiDB-lite"/>
    </source>
</evidence>
<dbReference type="PANTHER" id="PTHR23083">
    <property type="entry name" value="TETRATRICOPEPTIDE REPEAT PROTEIN, TPR"/>
    <property type="match status" value="1"/>
</dbReference>
<evidence type="ECO:0000256" key="2">
    <source>
        <dbReference type="ARBA" id="ARBA00038251"/>
    </source>
</evidence>
<dbReference type="AlphaFoldDB" id="A0A1Y2A5R7"/>
<feature type="compositionally biased region" description="Polar residues" evidence="3">
    <location>
        <begin position="823"/>
        <end position="837"/>
    </location>
</feature>
<evidence type="ECO:0000256" key="1">
    <source>
        <dbReference type="ARBA" id="ARBA00002550"/>
    </source>
</evidence>
<evidence type="ECO:0000313" key="5">
    <source>
        <dbReference type="Proteomes" id="UP000193144"/>
    </source>
</evidence>
<evidence type="ECO:0000313" key="4">
    <source>
        <dbReference type="EMBL" id="ORY17680.1"/>
    </source>
</evidence>
<dbReference type="EMBL" id="MCFA01000011">
    <property type="protein sequence ID" value="ORY17680.1"/>
    <property type="molecule type" value="Genomic_DNA"/>
</dbReference>
<feature type="compositionally biased region" description="Polar residues" evidence="3">
    <location>
        <begin position="1101"/>
        <end position="1116"/>
    </location>
</feature>
<feature type="compositionally biased region" description="Basic residues" evidence="3">
    <location>
        <begin position="805"/>
        <end position="814"/>
    </location>
</feature>
<dbReference type="Gene3D" id="1.25.40.10">
    <property type="entry name" value="Tetratricopeptide repeat domain"/>
    <property type="match status" value="2"/>
</dbReference>
<dbReference type="InterPro" id="IPR051722">
    <property type="entry name" value="Endocytosis_PI4K-reg_protein"/>
</dbReference>
<sequence length="1194" mass="131340">MARAPESEKALRYISQLDEARCTGRWKDVSELCRKVEKHAPHRRCLTLTARSEVQISAYSSQRPSTAASTASTGLSKIIPPLLTAIDEEGDHVQDAFQATVCLGWLHYVLDEPGLAVARLPKDFAVIATKMSDKGNPPSGWTKACLAKGVFVKGHSQEKVASVEDAVDTYSSILAWLSSLQSLVAESPQFKAWTERSLVRLCQLSDQSSGIGEYIEATDALQTYRFWANYWESTANGGAADGTDAGMNRRLAWKAYYDTLSTLLRHDIPYNAESAAVENRSQNASGKSPPQKQHNMRLQQRAELKRVETVYESLLLKETYFPKASESSDEIEAWTDAVMDNWRVLCGPTWNDIDLGEGGKEGVGRCVLDILYRAATKTFHSTRVLRHLFTVHTSLAEFELAFKAYDSYVEIITRGKDRAEKTGEEDVGIDDDSTILRTSAEAIRVLCRFGSRKEAEKAVDIGAHIEKWLEQTQHTKTTHVEVGSAISAPPRNVTVAPRALAIAYGAIGVSQAHWARFTYNADARTGIQTKAVQYLRKSLDPKLEDPDNIDTLYALGLVLAEMRDIPGAIKTVKRALSPATKQKMAISTDGVLSGGLTTEFGRERKLIPLWHLLALLLTARSEYSNAERSCEAAFEQFGDPTILFGSEDESQTYRSEHLKQANETGSMNAFGLVDQMESFEKTGILQVKMTQLALVEVLEGSSAAVDGCDELLALYARLFGDPNAEQAKPPPPSTAMAPPKSAVGTIKGSIFRSRGSVKAQLQDTPVRKSSVTSSRASTVATQATGAPAIQVTDEDGIDRPNGQSHGHHHRVFHHKHEDEKSVPTRSPSKLQKRSANSLRRKSERDATQATEVPGVPEPDANGTPARNRSVRDKSPRRPSTSNSLRKSIESHERPLRSIPYNMPGSSQPPPPGHPTQPPKQDSRLPTPLLGSSYIPPDPRFSKIQERRQQVSLLVCVWNFIAGLYTRAAMYHDAKGAVDEALKLVEAFESEVAQDSSSAKAFADKGWGGGRSIEELWADALTARGELLVAQSMKHEAKSDFEWAVLHFPDHPEAIVGLSNILLDIYCQVVSLEPSKEPPPAGTSLLSPSLPSSPRQAEDSRSQPLTSHTPSAENQISPPELNRLAARDRAFGLLSTLTKLGAGWDYSEAWYALARAYEESGQIEKTKEVLWWCVELEDTHPVRSWRSVALGGYVM</sequence>
<protein>
    <recommendedName>
        <fullName evidence="6">Filamentation protein-like protein</fullName>
    </recommendedName>
</protein>